<dbReference type="EMBL" id="MT074430">
    <property type="protein sequence ID" value="QIN97957.1"/>
    <property type="molecule type" value="Genomic_DNA"/>
</dbReference>
<name>A0A6G8R993_9CAUD</name>
<dbReference type="Proteomes" id="UP000503246">
    <property type="component" value="Segment"/>
</dbReference>
<accession>A0A6G8R993</accession>
<sequence length="62" mass="7324">MKPNDLVTWTGRNGKTRHGKVTALQGIYARVEWWRAHSKKPRYLTVRQDKLIVAQPNIIVYY</sequence>
<proteinExistence type="predicted"/>
<organism evidence="1 2">
    <name type="scientific">Salmonella phage pink</name>
    <dbReference type="NCBI Taxonomy" id="2713312"/>
    <lineage>
        <taxon>Viruses</taxon>
        <taxon>Duplodnaviria</taxon>
        <taxon>Heunggongvirae</taxon>
        <taxon>Uroviricota</taxon>
        <taxon>Caudoviricetes</taxon>
        <taxon>Sarkviridae</taxon>
        <taxon>Guernseyvirinae</taxon>
        <taxon>Jerseyvirus</taxon>
        <taxon>Jerseyvirus pink</taxon>
    </lineage>
</organism>
<protein>
    <submittedName>
        <fullName evidence="1">Uncharacterized protein</fullName>
    </submittedName>
</protein>
<gene>
    <name evidence="1" type="ORF">pink_4</name>
</gene>
<evidence type="ECO:0000313" key="2">
    <source>
        <dbReference type="Proteomes" id="UP000503246"/>
    </source>
</evidence>
<reference evidence="2" key="1">
    <citation type="submission" date="2020-02" db="EMBL/GenBank/DDBJ databases">
        <authorList>
            <person name="Olsen N.S."/>
            <person name="Forero-Junco L."/>
            <person name="Kot W."/>
            <person name="Hansen L.H."/>
        </authorList>
    </citation>
    <scope>NUCLEOTIDE SEQUENCE [LARGE SCALE GENOMIC DNA]</scope>
</reference>
<evidence type="ECO:0000313" key="1">
    <source>
        <dbReference type="EMBL" id="QIN97957.1"/>
    </source>
</evidence>
<keyword evidence="2" id="KW-1185">Reference proteome</keyword>